<evidence type="ECO:0000313" key="2">
    <source>
        <dbReference type="Proteomes" id="UP000309788"/>
    </source>
</evidence>
<accession>A0A5R9KC06</accession>
<dbReference type="OrthoDB" id="959738at2"/>
<reference evidence="1 2" key="1">
    <citation type="submission" date="2019-05" db="EMBL/GenBank/DDBJ databases">
        <authorList>
            <person name="Qu J.-H."/>
        </authorList>
    </citation>
    <scope>NUCLEOTIDE SEQUENCE [LARGE SCALE GENOMIC DNA]</scope>
    <source>
        <strain evidence="1 2">Z12</strain>
    </source>
</reference>
<dbReference type="EMBL" id="VCEI01000025">
    <property type="protein sequence ID" value="TLU92298.1"/>
    <property type="molecule type" value="Genomic_DNA"/>
</dbReference>
<protein>
    <submittedName>
        <fullName evidence="1">Uncharacterized protein</fullName>
    </submittedName>
</protein>
<dbReference type="AlphaFoldDB" id="A0A5R9KC06"/>
<keyword evidence="2" id="KW-1185">Reference proteome</keyword>
<dbReference type="RefSeq" id="WP_138282407.1">
    <property type="nucleotide sequence ID" value="NZ_BMGE01000003.1"/>
</dbReference>
<gene>
    <name evidence="1" type="ORF">FEM55_16340</name>
</gene>
<organism evidence="1 2">
    <name type="scientific">Dyadobacter sediminis</name>
    <dbReference type="NCBI Taxonomy" id="1493691"/>
    <lineage>
        <taxon>Bacteria</taxon>
        <taxon>Pseudomonadati</taxon>
        <taxon>Bacteroidota</taxon>
        <taxon>Cytophagia</taxon>
        <taxon>Cytophagales</taxon>
        <taxon>Spirosomataceae</taxon>
        <taxon>Dyadobacter</taxon>
    </lineage>
</organism>
<name>A0A5R9KC06_9BACT</name>
<sequence>MKLEKVYSLAAGREAKVIVSEEDKPDFTKSGIRIEVLIKDPRENEFHLPITETHPQFWKLKRLDADQCSILQYQYSGITEKQVRKAIKEYKQLCGLALVS</sequence>
<comment type="caution">
    <text evidence="1">The sequence shown here is derived from an EMBL/GenBank/DDBJ whole genome shotgun (WGS) entry which is preliminary data.</text>
</comment>
<dbReference type="Proteomes" id="UP000309788">
    <property type="component" value="Unassembled WGS sequence"/>
</dbReference>
<proteinExistence type="predicted"/>
<evidence type="ECO:0000313" key="1">
    <source>
        <dbReference type="EMBL" id="TLU92298.1"/>
    </source>
</evidence>